<keyword evidence="8 10" id="KW-0139">CF(1)</keyword>
<evidence type="ECO:0000256" key="3">
    <source>
        <dbReference type="ARBA" id="ARBA00007681"/>
    </source>
</evidence>
<comment type="subunit">
    <text evidence="10">F-type ATPases have 2 components, CF(1) - the catalytic core - and CF(0) - the membrane proton channel. CF(1) has five subunits: alpha(3), beta(3), gamma(1), delta(1), epsilon(1). CF(0) has three main subunits: a, b and c.</text>
</comment>
<dbReference type="NCBIfam" id="TIGR01146">
    <property type="entry name" value="ATPsyn_F1gamma"/>
    <property type="match status" value="1"/>
</dbReference>
<keyword evidence="7 10" id="KW-0472">Membrane</keyword>
<protein>
    <recommendedName>
        <fullName evidence="10">ATP synthase gamma chain</fullName>
    </recommendedName>
    <alternativeName>
        <fullName evidence="10">ATP synthase F1 sector gamma subunit</fullName>
    </alternativeName>
    <alternativeName>
        <fullName evidence="10">F-ATPase gamma subunit</fullName>
    </alternativeName>
</protein>
<gene>
    <name evidence="10 11" type="primary">atpG</name>
    <name evidence="11" type="ORF">COX28_03365</name>
</gene>
<dbReference type="EMBL" id="PCRX01000059">
    <property type="protein sequence ID" value="PIP28702.1"/>
    <property type="molecule type" value="Genomic_DNA"/>
</dbReference>
<dbReference type="GO" id="GO:0005886">
    <property type="term" value="C:plasma membrane"/>
    <property type="evidence" value="ECO:0007669"/>
    <property type="project" value="UniProtKB-SubCell"/>
</dbReference>
<dbReference type="GO" id="GO:0005524">
    <property type="term" value="F:ATP binding"/>
    <property type="evidence" value="ECO:0007669"/>
    <property type="project" value="UniProtKB-UniRule"/>
</dbReference>
<comment type="subcellular location">
    <subcellularLocation>
        <location evidence="10">Cell membrane</location>
        <topology evidence="10">Peripheral membrane protein</topology>
    </subcellularLocation>
    <subcellularLocation>
        <location evidence="2">Membrane</location>
        <topology evidence="2">Peripheral membrane protein</topology>
    </subcellularLocation>
</comment>
<dbReference type="HAMAP" id="MF_00815">
    <property type="entry name" value="ATP_synth_gamma_bact"/>
    <property type="match status" value="1"/>
</dbReference>
<evidence type="ECO:0000256" key="4">
    <source>
        <dbReference type="ARBA" id="ARBA00022448"/>
    </source>
</evidence>
<dbReference type="PANTHER" id="PTHR11693">
    <property type="entry name" value="ATP SYNTHASE GAMMA CHAIN"/>
    <property type="match status" value="1"/>
</dbReference>
<comment type="similarity">
    <text evidence="3 10">Belongs to the ATPase gamma chain family.</text>
</comment>
<comment type="caution">
    <text evidence="11">The sequence shown here is derived from an EMBL/GenBank/DDBJ whole genome shotgun (WGS) entry which is preliminary data.</text>
</comment>
<evidence type="ECO:0000256" key="7">
    <source>
        <dbReference type="ARBA" id="ARBA00023136"/>
    </source>
</evidence>
<keyword evidence="6 10" id="KW-0406">Ion transport</keyword>
<keyword evidence="4 10" id="KW-0813">Transport</keyword>
<evidence type="ECO:0000256" key="5">
    <source>
        <dbReference type="ARBA" id="ARBA00022781"/>
    </source>
</evidence>
<dbReference type="PANTHER" id="PTHR11693:SF22">
    <property type="entry name" value="ATP SYNTHASE SUBUNIT GAMMA, MITOCHONDRIAL"/>
    <property type="match status" value="1"/>
</dbReference>
<evidence type="ECO:0000256" key="8">
    <source>
        <dbReference type="ARBA" id="ARBA00023196"/>
    </source>
</evidence>
<dbReference type="Gene3D" id="1.10.287.80">
    <property type="entry name" value="ATP synthase, gamma subunit, helix hairpin domain"/>
    <property type="match status" value="2"/>
</dbReference>
<dbReference type="GO" id="GO:0042777">
    <property type="term" value="P:proton motive force-driven plasma membrane ATP synthesis"/>
    <property type="evidence" value="ECO:0007669"/>
    <property type="project" value="UniProtKB-UniRule"/>
</dbReference>
<dbReference type="GO" id="GO:0046933">
    <property type="term" value="F:proton-transporting ATP synthase activity, rotational mechanism"/>
    <property type="evidence" value="ECO:0007669"/>
    <property type="project" value="UniProtKB-UniRule"/>
</dbReference>
<keyword evidence="5 10" id="KW-0375">Hydrogen ion transport</keyword>
<comment type="function">
    <text evidence="1 10">Produces ATP from ADP in the presence of a proton gradient across the membrane. The gamma chain is believed to be important in regulating ATPase activity and the flow of protons through the CF(0) complex.</text>
</comment>
<keyword evidence="9 10" id="KW-0066">ATP synthesis</keyword>
<dbReference type="PRINTS" id="PR00126">
    <property type="entry name" value="ATPASEGAMMA"/>
</dbReference>
<evidence type="ECO:0000313" key="12">
    <source>
        <dbReference type="Proteomes" id="UP000231235"/>
    </source>
</evidence>
<evidence type="ECO:0000256" key="10">
    <source>
        <dbReference type="HAMAP-Rule" id="MF_00815"/>
    </source>
</evidence>
<dbReference type="Proteomes" id="UP000231235">
    <property type="component" value="Unassembled WGS sequence"/>
</dbReference>
<accession>A0A2G9Z6B4</accession>
<name>A0A2G9Z6B4_9BACT</name>
<keyword evidence="10" id="KW-1003">Cell membrane</keyword>
<evidence type="ECO:0000256" key="2">
    <source>
        <dbReference type="ARBA" id="ARBA00004170"/>
    </source>
</evidence>
<dbReference type="SUPFAM" id="SSF52943">
    <property type="entry name" value="ATP synthase (F1-ATPase), gamma subunit"/>
    <property type="match status" value="1"/>
</dbReference>
<dbReference type="CDD" id="cd12151">
    <property type="entry name" value="F1-ATPase_gamma"/>
    <property type="match status" value="1"/>
</dbReference>
<sequence length="329" mass="37195">MLRHNRAPILAARRKAVCVELNARTMPQATREIKRRIKSVSNTRKITKAMEMVAAAKMRRAVAKVLATRSYADLAWQTVIHLAKKVDTRHHPFFRERPEIKNVALVLISTNRGLCGSFNINLVRQVTESIKIHHPQLKTTNIISYGVRGRDEARRRHLNLIADFHKEDITDDSTIIRPIAQLVAKDYIEGRCDKVFVAFTDFISALEQRPHVKQLLPIVPKIDERLGHIIHEKDLAADINVENFSEFIFEPDTKTVLDAFLPRLVEVQIYQAVLESEASEHSARMMAMRNASDAADEMIGDLTLAFNKARQAGITAELADITGGRAALE</sequence>
<dbReference type="Pfam" id="PF00231">
    <property type="entry name" value="ATP-synt"/>
    <property type="match status" value="1"/>
</dbReference>
<dbReference type="Gene3D" id="3.40.1380.10">
    <property type="match status" value="1"/>
</dbReference>
<evidence type="ECO:0000256" key="1">
    <source>
        <dbReference type="ARBA" id="ARBA00003456"/>
    </source>
</evidence>
<evidence type="ECO:0000256" key="9">
    <source>
        <dbReference type="ARBA" id="ARBA00023310"/>
    </source>
</evidence>
<dbReference type="AlphaFoldDB" id="A0A2G9Z6B4"/>
<dbReference type="InterPro" id="IPR035968">
    <property type="entry name" value="ATP_synth_F1_ATPase_gsu"/>
</dbReference>
<evidence type="ECO:0000256" key="6">
    <source>
        <dbReference type="ARBA" id="ARBA00023065"/>
    </source>
</evidence>
<evidence type="ECO:0000313" key="11">
    <source>
        <dbReference type="EMBL" id="PIP28702.1"/>
    </source>
</evidence>
<proteinExistence type="inferred from homology"/>
<dbReference type="GO" id="GO:0045259">
    <property type="term" value="C:proton-transporting ATP synthase complex"/>
    <property type="evidence" value="ECO:0007669"/>
    <property type="project" value="UniProtKB-KW"/>
</dbReference>
<reference evidence="11 12" key="1">
    <citation type="submission" date="2017-09" db="EMBL/GenBank/DDBJ databases">
        <title>Depth-based differentiation of microbial function through sediment-hosted aquifers and enrichment of novel symbionts in the deep terrestrial subsurface.</title>
        <authorList>
            <person name="Probst A.J."/>
            <person name="Ladd B."/>
            <person name="Jarett J.K."/>
            <person name="Geller-Mcgrath D.E."/>
            <person name="Sieber C.M."/>
            <person name="Emerson J.B."/>
            <person name="Anantharaman K."/>
            <person name="Thomas B.C."/>
            <person name="Malmstrom R."/>
            <person name="Stieglmeier M."/>
            <person name="Klingl A."/>
            <person name="Woyke T."/>
            <person name="Ryan C.M."/>
            <person name="Banfield J.F."/>
        </authorList>
    </citation>
    <scope>NUCLEOTIDE SEQUENCE [LARGE SCALE GENOMIC DNA]</scope>
    <source>
        <strain evidence="11">CG23_combo_of_CG06-09_8_20_14_all_39_39</strain>
    </source>
</reference>
<dbReference type="InterPro" id="IPR000131">
    <property type="entry name" value="ATP_synth_F1_gsu"/>
</dbReference>
<organism evidence="11 12">
    <name type="scientific">Candidatus Kuenenbacteria bacterium CG23_combo_of_CG06-09_8_20_14_all_39_39</name>
    <dbReference type="NCBI Taxonomy" id="1974623"/>
    <lineage>
        <taxon>Bacteria</taxon>
        <taxon>Candidatus Kueneniibacteriota</taxon>
    </lineage>
</organism>